<sequence length="31" mass="3480">MCGKGVLFSTEYFLKSLYNLVLAPQNTEALE</sequence>
<dbReference type="AlphaFoldDB" id="A0A0E9PIL6"/>
<accession>A0A0E9PIL6</accession>
<dbReference type="EMBL" id="GBXM01104126">
    <property type="protein sequence ID" value="JAH04451.1"/>
    <property type="molecule type" value="Transcribed_RNA"/>
</dbReference>
<organism evidence="1">
    <name type="scientific">Anguilla anguilla</name>
    <name type="common">European freshwater eel</name>
    <name type="synonym">Muraena anguilla</name>
    <dbReference type="NCBI Taxonomy" id="7936"/>
    <lineage>
        <taxon>Eukaryota</taxon>
        <taxon>Metazoa</taxon>
        <taxon>Chordata</taxon>
        <taxon>Craniata</taxon>
        <taxon>Vertebrata</taxon>
        <taxon>Euteleostomi</taxon>
        <taxon>Actinopterygii</taxon>
        <taxon>Neopterygii</taxon>
        <taxon>Teleostei</taxon>
        <taxon>Anguilliformes</taxon>
        <taxon>Anguillidae</taxon>
        <taxon>Anguilla</taxon>
    </lineage>
</organism>
<name>A0A0E9PIL6_ANGAN</name>
<evidence type="ECO:0000313" key="1">
    <source>
        <dbReference type="EMBL" id="JAH04451.1"/>
    </source>
</evidence>
<reference evidence="1" key="1">
    <citation type="submission" date="2014-11" db="EMBL/GenBank/DDBJ databases">
        <authorList>
            <person name="Amaro Gonzalez C."/>
        </authorList>
    </citation>
    <scope>NUCLEOTIDE SEQUENCE</scope>
</reference>
<proteinExistence type="predicted"/>
<protein>
    <submittedName>
        <fullName evidence="1">Uncharacterized protein</fullName>
    </submittedName>
</protein>
<reference evidence="1" key="2">
    <citation type="journal article" date="2015" name="Fish Shellfish Immunol.">
        <title>Early steps in the European eel (Anguilla anguilla)-Vibrio vulnificus interaction in the gills: Role of the RtxA13 toxin.</title>
        <authorList>
            <person name="Callol A."/>
            <person name="Pajuelo D."/>
            <person name="Ebbesson L."/>
            <person name="Teles M."/>
            <person name="MacKenzie S."/>
            <person name="Amaro C."/>
        </authorList>
    </citation>
    <scope>NUCLEOTIDE SEQUENCE</scope>
</reference>